<dbReference type="GO" id="GO:0007018">
    <property type="term" value="P:microtubule-based movement"/>
    <property type="evidence" value="ECO:0007669"/>
    <property type="project" value="TreeGrafter"/>
</dbReference>
<dbReference type="PANTHER" id="PTHR21255:SF7">
    <property type="entry name" value="DYNEIN LIGHT CHAIN TCTEX-TYPE PROTEIN 2B"/>
    <property type="match status" value="1"/>
</dbReference>
<dbReference type="Pfam" id="PF03645">
    <property type="entry name" value="Tctex-1"/>
    <property type="match status" value="1"/>
</dbReference>
<evidence type="ECO:0000313" key="3">
    <source>
        <dbReference type="Proteomes" id="UP000816034"/>
    </source>
</evidence>
<evidence type="ECO:0000256" key="1">
    <source>
        <dbReference type="ARBA" id="ARBA00005361"/>
    </source>
</evidence>
<accession>A0AA88H2U8</accession>
<dbReference type="GO" id="GO:0005737">
    <property type="term" value="C:cytoplasm"/>
    <property type="evidence" value="ECO:0007669"/>
    <property type="project" value="TreeGrafter"/>
</dbReference>
<dbReference type="EMBL" id="PYSW02000003">
    <property type="protein sequence ID" value="KAG2392881.1"/>
    <property type="molecule type" value="Genomic_DNA"/>
</dbReference>
<protein>
    <recommendedName>
        <fullName evidence="4">Dynein light chain</fullName>
    </recommendedName>
</protein>
<organism evidence="2 3">
    <name type="scientific">Naegleria lovaniensis</name>
    <name type="common">Amoeba</name>
    <dbReference type="NCBI Taxonomy" id="51637"/>
    <lineage>
        <taxon>Eukaryota</taxon>
        <taxon>Discoba</taxon>
        <taxon>Heterolobosea</taxon>
        <taxon>Tetramitia</taxon>
        <taxon>Eutetramitia</taxon>
        <taxon>Vahlkampfiidae</taxon>
        <taxon>Naegleria</taxon>
    </lineage>
</organism>
<dbReference type="CDD" id="cd21459">
    <property type="entry name" value="DLC-like_TCTEX1D2"/>
    <property type="match status" value="1"/>
</dbReference>
<evidence type="ECO:0000313" key="2">
    <source>
        <dbReference type="EMBL" id="KAG2392881.1"/>
    </source>
</evidence>
<dbReference type="RefSeq" id="XP_044554775.1">
    <property type="nucleotide sequence ID" value="XM_044699647.1"/>
</dbReference>
<dbReference type="InterPro" id="IPR005334">
    <property type="entry name" value="Tctex-1-like"/>
</dbReference>
<dbReference type="GO" id="GO:0045505">
    <property type="term" value="F:dynein intermediate chain binding"/>
    <property type="evidence" value="ECO:0007669"/>
    <property type="project" value="TreeGrafter"/>
</dbReference>
<dbReference type="AlphaFoldDB" id="A0AA88H2U8"/>
<dbReference type="PANTHER" id="PTHR21255">
    <property type="entry name" value="T-COMPLEX-ASSOCIATED-TESTIS-EXPRESSED 1/ DYNEIN LIGHT CHAIN"/>
    <property type="match status" value="1"/>
</dbReference>
<dbReference type="InterPro" id="IPR038586">
    <property type="entry name" value="Tctex-1-like_sf"/>
</dbReference>
<keyword evidence="3" id="KW-1185">Reference proteome</keyword>
<comment type="caution">
    <text evidence="2">The sequence shown here is derived from an EMBL/GenBank/DDBJ whole genome shotgun (WGS) entry which is preliminary data.</text>
</comment>
<dbReference type="GeneID" id="68101912"/>
<evidence type="ECO:0008006" key="4">
    <source>
        <dbReference type="Google" id="ProtNLM"/>
    </source>
</evidence>
<sequence>MNDTDPSNTTLSELALFQLRPNFRHKFKSSEVKEIIKEVVTNRLKGKDYQMEQVQQWIKDICNEIRDKCMELKYDRYKFIVNVMIGEQRGEGVKMGCRCFWDEDCDSYATHTFMNHSLFCSVTTFGVYNY</sequence>
<gene>
    <name evidence="2" type="ORF">C9374_009458</name>
</gene>
<dbReference type="Gene3D" id="3.30.1140.40">
    <property type="entry name" value="Tctex-1"/>
    <property type="match status" value="1"/>
</dbReference>
<dbReference type="GO" id="GO:0005868">
    <property type="term" value="C:cytoplasmic dynein complex"/>
    <property type="evidence" value="ECO:0007669"/>
    <property type="project" value="TreeGrafter"/>
</dbReference>
<dbReference type="FunFam" id="3.30.1140.40:FF:000003">
    <property type="entry name" value="tctex1 domain-containing protein 2"/>
    <property type="match status" value="1"/>
</dbReference>
<name>A0AA88H2U8_NAELO</name>
<reference evidence="2 3" key="1">
    <citation type="journal article" date="2018" name="BMC Genomics">
        <title>The genome of Naegleria lovaniensis, the basis for a comparative approach to unravel pathogenicity factors of the human pathogenic amoeba N. fowleri.</title>
        <authorList>
            <person name="Liechti N."/>
            <person name="Schurch N."/>
            <person name="Bruggmann R."/>
            <person name="Wittwer M."/>
        </authorList>
    </citation>
    <scope>NUCLEOTIDE SEQUENCE [LARGE SCALE GENOMIC DNA]</scope>
    <source>
        <strain evidence="2 3">ATCC 30569</strain>
    </source>
</reference>
<comment type="similarity">
    <text evidence="1">Belongs to the dynein light chain Tctex-type family.</text>
</comment>
<dbReference type="Proteomes" id="UP000816034">
    <property type="component" value="Unassembled WGS sequence"/>
</dbReference>
<proteinExistence type="inferred from homology"/>